<dbReference type="AlphaFoldDB" id="A0AA41RYF8"/>
<evidence type="ECO:0000256" key="2">
    <source>
        <dbReference type="ARBA" id="ARBA00023265"/>
    </source>
</evidence>
<dbReference type="InterPro" id="IPR002413">
    <property type="entry name" value="V5_allergen-like"/>
</dbReference>
<dbReference type="EMBL" id="JAJJMA010048847">
    <property type="protein sequence ID" value="MCL7025766.1"/>
    <property type="molecule type" value="Genomic_DNA"/>
</dbReference>
<evidence type="ECO:0000313" key="5">
    <source>
        <dbReference type="Proteomes" id="UP001177140"/>
    </source>
</evidence>
<dbReference type="Gene3D" id="3.40.33.10">
    <property type="entry name" value="CAP"/>
    <property type="match status" value="1"/>
</dbReference>
<dbReference type="SUPFAM" id="SSF55797">
    <property type="entry name" value="PR-1-like"/>
    <property type="match status" value="1"/>
</dbReference>
<gene>
    <name evidence="4" type="ORF">MKW94_001357</name>
</gene>
<dbReference type="Proteomes" id="UP001177140">
    <property type="component" value="Unassembled WGS sequence"/>
</dbReference>
<evidence type="ECO:0000313" key="4">
    <source>
        <dbReference type="EMBL" id="MCL7025766.1"/>
    </source>
</evidence>
<dbReference type="InterPro" id="IPR018244">
    <property type="entry name" value="Allrgn_V5/Tpx1_CS"/>
</dbReference>
<dbReference type="Pfam" id="PF00188">
    <property type="entry name" value="CAP"/>
    <property type="match status" value="1"/>
</dbReference>
<feature type="domain" description="SCP" evidence="3">
    <location>
        <begin position="1"/>
        <end position="87"/>
    </location>
</feature>
<keyword evidence="2" id="KW-0568">Pathogenesis-related protein</keyword>
<keyword evidence="2" id="KW-0611">Plant defense</keyword>
<dbReference type="PRINTS" id="PR00838">
    <property type="entry name" value="V5ALLERGEN"/>
</dbReference>
<dbReference type="InterPro" id="IPR014044">
    <property type="entry name" value="CAP_dom"/>
</dbReference>
<comment type="function">
    <text evidence="1">Probably involved in the defense reaction of plants against pathogens.</text>
</comment>
<dbReference type="InterPro" id="IPR001283">
    <property type="entry name" value="CRISP-related"/>
</dbReference>
<dbReference type="GO" id="GO:0005576">
    <property type="term" value="C:extracellular region"/>
    <property type="evidence" value="ECO:0007669"/>
    <property type="project" value="InterPro"/>
</dbReference>
<sequence>MIHSGGPYGENLAMSTGDLSAADAVKMWVDEISNYDYYSNSCQGGECLHYTQVVWRNSVRLGCASVPCSAGGTFVICSYDPPGNYIGQRPFQNYDVIPSNAGSISTI</sequence>
<organism evidence="4 5">
    <name type="scientific">Papaver nudicaule</name>
    <name type="common">Iceland poppy</name>
    <dbReference type="NCBI Taxonomy" id="74823"/>
    <lineage>
        <taxon>Eukaryota</taxon>
        <taxon>Viridiplantae</taxon>
        <taxon>Streptophyta</taxon>
        <taxon>Embryophyta</taxon>
        <taxon>Tracheophyta</taxon>
        <taxon>Spermatophyta</taxon>
        <taxon>Magnoliopsida</taxon>
        <taxon>Ranunculales</taxon>
        <taxon>Papaveraceae</taxon>
        <taxon>Papaveroideae</taxon>
        <taxon>Papaver</taxon>
    </lineage>
</organism>
<reference evidence="4" key="1">
    <citation type="submission" date="2022-03" db="EMBL/GenBank/DDBJ databases">
        <title>A functionally conserved STORR gene fusion in Papaver species that diverged 16.8 million years ago.</title>
        <authorList>
            <person name="Catania T."/>
        </authorList>
    </citation>
    <scope>NUCLEOTIDE SEQUENCE</scope>
    <source>
        <strain evidence="4">S-191538</strain>
    </source>
</reference>
<proteinExistence type="predicted"/>
<dbReference type="PRINTS" id="PR00837">
    <property type="entry name" value="V5TPXLIKE"/>
</dbReference>
<comment type="caution">
    <text evidence="4">The sequence shown here is derived from an EMBL/GenBank/DDBJ whole genome shotgun (WGS) entry which is preliminary data.</text>
</comment>
<dbReference type="InterPro" id="IPR035940">
    <property type="entry name" value="CAP_sf"/>
</dbReference>
<protein>
    <recommendedName>
        <fullName evidence="3">SCP domain-containing protein</fullName>
    </recommendedName>
</protein>
<dbReference type="SMART" id="SM00198">
    <property type="entry name" value="SCP"/>
    <property type="match status" value="1"/>
</dbReference>
<name>A0AA41RYF8_PAPNU</name>
<dbReference type="PANTHER" id="PTHR10334">
    <property type="entry name" value="CYSTEINE-RICH SECRETORY PROTEIN-RELATED"/>
    <property type="match status" value="1"/>
</dbReference>
<dbReference type="PROSITE" id="PS01010">
    <property type="entry name" value="CRISP_2"/>
    <property type="match status" value="1"/>
</dbReference>
<evidence type="ECO:0000259" key="3">
    <source>
        <dbReference type="SMART" id="SM00198"/>
    </source>
</evidence>
<keyword evidence="5" id="KW-1185">Reference proteome</keyword>
<evidence type="ECO:0000256" key="1">
    <source>
        <dbReference type="ARBA" id="ARBA00003143"/>
    </source>
</evidence>
<accession>A0AA41RYF8</accession>